<dbReference type="EMBL" id="JBIAQY010000013">
    <property type="protein sequence ID" value="MFF3572514.1"/>
    <property type="molecule type" value="Genomic_DNA"/>
</dbReference>
<sequence length="44" mass="5285">MRNDTTGFRTDTIERLLGRRPRNFTDWCIRNIDAFRTNQTARTP</sequence>
<accession>A0ABW6S8F2</accession>
<reference evidence="1 2" key="1">
    <citation type="submission" date="2024-10" db="EMBL/GenBank/DDBJ databases">
        <title>The Natural Products Discovery Center: Release of the First 8490 Sequenced Strains for Exploring Actinobacteria Biosynthetic Diversity.</title>
        <authorList>
            <person name="Kalkreuter E."/>
            <person name="Kautsar S.A."/>
            <person name="Yang D."/>
            <person name="Bader C.D."/>
            <person name="Teijaro C.N."/>
            <person name="Fluegel L."/>
            <person name="Davis C.M."/>
            <person name="Simpson J.R."/>
            <person name="Lauterbach L."/>
            <person name="Steele A.D."/>
            <person name="Gui C."/>
            <person name="Meng S."/>
            <person name="Li G."/>
            <person name="Viehrig K."/>
            <person name="Ye F."/>
            <person name="Su P."/>
            <person name="Kiefer A.F."/>
            <person name="Nichols A."/>
            <person name="Cepeda A.J."/>
            <person name="Yan W."/>
            <person name="Fan B."/>
            <person name="Jiang Y."/>
            <person name="Adhikari A."/>
            <person name="Zheng C.-J."/>
            <person name="Schuster L."/>
            <person name="Cowan T.M."/>
            <person name="Smanski M.J."/>
            <person name="Chevrette M.G."/>
            <person name="De Carvalho L.P.S."/>
            <person name="Shen B."/>
        </authorList>
    </citation>
    <scope>NUCLEOTIDE SEQUENCE [LARGE SCALE GENOMIC DNA]</scope>
    <source>
        <strain evidence="1 2">NPDC002593</strain>
    </source>
</reference>
<comment type="caution">
    <text evidence="1">The sequence shown here is derived from an EMBL/GenBank/DDBJ whole genome shotgun (WGS) entry which is preliminary data.</text>
</comment>
<evidence type="ECO:0000313" key="2">
    <source>
        <dbReference type="Proteomes" id="UP001601992"/>
    </source>
</evidence>
<evidence type="ECO:0000313" key="1">
    <source>
        <dbReference type="EMBL" id="MFF3572514.1"/>
    </source>
</evidence>
<organism evidence="1 2">
    <name type="scientific">Nocardia jiangxiensis</name>
    <dbReference type="NCBI Taxonomy" id="282685"/>
    <lineage>
        <taxon>Bacteria</taxon>
        <taxon>Bacillati</taxon>
        <taxon>Actinomycetota</taxon>
        <taxon>Actinomycetes</taxon>
        <taxon>Mycobacteriales</taxon>
        <taxon>Nocardiaceae</taxon>
        <taxon>Nocardia</taxon>
    </lineage>
</organism>
<proteinExistence type="predicted"/>
<dbReference type="Proteomes" id="UP001601992">
    <property type="component" value="Unassembled WGS sequence"/>
</dbReference>
<gene>
    <name evidence="1" type="ORF">ACFYXQ_32570</name>
</gene>
<dbReference type="RefSeq" id="WP_387406050.1">
    <property type="nucleotide sequence ID" value="NZ_JBIAQY010000013.1"/>
</dbReference>
<protein>
    <submittedName>
        <fullName evidence="1">Uncharacterized protein</fullName>
    </submittedName>
</protein>
<keyword evidence="2" id="KW-1185">Reference proteome</keyword>
<name>A0ABW6S8F2_9NOCA</name>